<protein>
    <submittedName>
        <fullName evidence="5">MarR family transcriptional regulator</fullName>
    </submittedName>
    <submittedName>
        <fullName evidence="6">Winged helix DNA-binding protein</fullName>
    </submittedName>
</protein>
<dbReference type="Proteomes" id="UP000192391">
    <property type="component" value="Chromosome"/>
</dbReference>
<feature type="domain" description="HTH marR-type" evidence="4">
    <location>
        <begin position="1"/>
        <end position="155"/>
    </location>
</feature>
<proteinExistence type="predicted"/>
<reference evidence="5" key="1">
    <citation type="journal article" date="2015" name="Genome Announc.">
        <title>Draft Genome Sequence of Chemolithoautotrophic Acetogenic Butanol-Producing Eubacterium limosum ATCC 8486.</title>
        <authorList>
            <person name="Song Y."/>
            <person name="Cho B.K."/>
        </authorList>
    </citation>
    <scope>NUCLEOTIDE SEQUENCE</scope>
    <source>
        <strain evidence="5">ATCC 8486</strain>
    </source>
</reference>
<accession>A0AAC9W355</accession>
<gene>
    <name evidence="5" type="ORF">B2M23_09070</name>
    <name evidence="6" type="ORF">PTZ04_04935</name>
</gene>
<dbReference type="InterPro" id="IPR000835">
    <property type="entry name" value="HTH_MarR-typ"/>
</dbReference>
<dbReference type="PRINTS" id="PR00598">
    <property type="entry name" value="HTHMARR"/>
</dbReference>
<dbReference type="InterPro" id="IPR036388">
    <property type="entry name" value="WH-like_DNA-bd_sf"/>
</dbReference>
<evidence type="ECO:0000256" key="1">
    <source>
        <dbReference type="ARBA" id="ARBA00023015"/>
    </source>
</evidence>
<dbReference type="KEGG" id="elim:B2M23_09070"/>
<dbReference type="SUPFAM" id="SSF46785">
    <property type="entry name" value="Winged helix' DNA-binding domain"/>
    <property type="match status" value="1"/>
</dbReference>
<dbReference type="SMART" id="SM00347">
    <property type="entry name" value="HTH_MARR"/>
    <property type="match status" value="1"/>
</dbReference>
<dbReference type="EMBL" id="CP019962">
    <property type="protein sequence ID" value="ARD65684.1"/>
    <property type="molecule type" value="Genomic_DNA"/>
</dbReference>
<dbReference type="Gene3D" id="1.10.10.10">
    <property type="entry name" value="Winged helix-like DNA-binding domain superfamily/Winged helix DNA-binding domain"/>
    <property type="match status" value="1"/>
</dbReference>
<dbReference type="RefSeq" id="WP_013381731.1">
    <property type="nucleotide sequence ID" value="NZ_CP019962.1"/>
</dbReference>
<evidence type="ECO:0000256" key="2">
    <source>
        <dbReference type="ARBA" id="ARBA00023125"/>
    </source>
</evidence>
<keyword evidence="2 6" id="KW-0238">DNA-binding</keyword>
<dbReference type="GO" id="GO:0003677">
    <property type="term" value="F:DNA binding"/>
    <property type="evidence" value="ECO:0007669"/>
    <property type="project" value="UniProtKB-KW"/>
</dbReference>
<keyword evidence="8" id="KW-1185">Reference proteome</keyword>
<dbReference type="PANTHER" id="PTHR42756">
    <property type="entry name" value="TRANSCRIPTIONAL REGULATOR, MARR"/>
    <property type="match status" value="1"/>
</dbReference>
<evidence type="ECO:0000313" key="5">
    <source>
        <dbReference type="EMBL" id="ARD65684.1"/>
    </source>
</evidence>
<dbReference type="InterPro" id="IPR036390">
    <property type="entry name" value="WH_DNA-bd_sf"/>
</dbReference>
<dbReference type="AlphaFoldDB" id="A0AAC9W355"/>
<evidence type="ECO:0000313" key="8">
    <source>
        <dbReference type="Proteomes" id="UP001215087"/>
    </source>
</evidence>
<name>A0AAC9W355_EUBLI</name>
<evidence type="ECO:0000313" key="6">
    <source>
        <dbReference type="EMBL" id="MDE1469598.1"/>
    </source>
</evidence>
<keyword evidence="3" id="KW-0804">Transcription</keyword>
<reference evidence="7" key="2">
    <citation type="journal article" date="2017" name="Sci. Rep.">
        <title>Determination of the Genome and Primary Transcriptome of Syngas Fermenting Eubacterium limosum ATCC 8486.</title>
        <authorList>
            <person name="Song Y."/>
            <person name="Shin J."/>
            <person name="Jeong Y."/>
            <person name="Jin S."/>
            <person name="Lee J.K."/>
            <person name="Kim D.R."/>
            <person name="Kim S.C."/>
            <person name="Cho S."/>
            <person name="Cho B.K."/>
        </authorList>
    </citation>
    <scope>NUCLEOTIDE SEQUENCE [LARGE SCALE GENOMIC DNA]</scope>
    <source>
        <strain evidence="7">ATCC 8486</strain>
    </source>
</reference>
<sequence length="165" mass="18917">MDHEKSLGETFLASLNKVKKNLFHTMSKQRIDGLRQSEFFMLMRIANHCKEQENEHLKNGTAPLPGVRISTLSKATNSSMPGVSQMINVLENAGYVERITTKKDRRVVYVNLTEAGRVMLKTAPRPMLNLLTRTTEEMGEEKTRQFIALMDEFSETIERLNRESN</sequence>
<dbReference type="Proteomes" id="UP001215087">
    <property type="component" value="Unassembled WGS sequence"/>
</dbReference>
<keyword evidence="1" id="KW-0805">Transcription regulation</keyword>
<dbReference type="GeneID" id="68365451"/>
<dbReference type="GO" id="GO:0003700">
    <property type="term" value="F:DNA-binding transcription factor activity"/>
    <property type="evidence" value="ECO:0007669"/>
    <property type="project" value="InterPro"/>
</dbReference>
<reference evidence="6 8" key="4">
    <citation type="submission" date="2023-02" db="EMBL/GenBank/DDBJ databases">
        <title>Comparative genome analysis of Eubacterium limosum species.</title>
        <authorList>
            <person name="Bak J.E."/>
        </authorList>
    </citation>
    <scope>NUCLEOTIDE SEQUENCE [LARGE SCALE GENOMIC DNA]</scope>
    <source>
        <strain evidence="6 8">KGMB01548</strain>
    </source>
</reference>
<dbReference type="PROSITE" id="PS50995">
    <property type="entry name" value="HTH_MARR_2"/>
    <property type="match status" value="1"/>
</dbReference>
<evidence type="ECO:0000313" key="7">
    <source>
        <dbReference type="Proteomes" id="UP000192391"/>
    </source>
</evidence>
<evidence type="ECO:0000259" key="4">
    <source>
        <dbReference type="PROSITE" id="PS50995"/>
    </source>
</evidence>
<organism evidence="5 7">
    <name type="scientific">Eubacterium limosum</name>
    <dbReference type="NCBI Taxonomy" id="1736"/>
    <lineage>
        <taxon>Bacteria</taxon>
        <taxon>Bacillati</taxon>
        <taxon>Bacillota</taxon>
        <taxon>Clostridia</taxon>
        <taxon>Eubacteriales</taxon>
        <taxon>Eubacteriaceae</taxon>
        <taxon>Eubacterium</taxon>
    </lineage>
</organism>
<evidence type="ECO:0000256" key="3">
    <source>
        <dbReference type="ARBA" id="ARBA00023163"/>
    </source>
</evidence>
<dbReference type="PANTHER" id="PTHR42756:SF1">
    <property type="entry name" value="TRANSCRIPTIONAL REPRESSOR OF EMRAB OPERON"/>
    <property type="match status" value="1"/>
</dbReference>
<dbReference type="EMBL" id="JAQSVD010000002">
    <property type="protein sequence ID" value="MDE1469598.1"/>
    <property type="molecule type" value="Genomic_DNA"/>
</dbReference>
<reference evidence="5" key="3">
    <citation type="submission" date="2017-02" db="EMBL/GenBank/DDBJ databases">
        <title>Integrative analysis reveals regulation of autotrophic growth of syngas fermenting bacteria at the translational level.</title>
        <authorList>
            <person name="Song Y."/>
            <person name="Shin J."/>
            <person name="Jeong Y."/>
            <person name="Jin S."/>
            <person name="Kim D.R."/>
            <person name="Kim S.C."/>
            <person name="Cho S."/>
            <person name="Cho B.-K."/>
        </authorList>
    </citation>
    <scope>NUCLEOTIDE SEQUENCE</scope>
    <source>
        <strain evidence="5">ATCC 8486</strain>
    </source>
</reference>